<name>A0A4P7M0A6_SALSE</name>
<keyword evidence="2" id="KW-0614">Plasmid</keyword>
<gene>
    <name evidence="2" type="ORF">E5F22_24105</name>
    <name evidence="1" type="ORF">G2801_23585</name>
</gene>
<accession>A0A4P7M0A6</accession>
<evidence type="ECO:0000313" key="1">
    <source>
        <dbReference type="EMBL" id="HAE0723580.1"/>
    </source>
</evidence>
<evidence type="ECO:0000313" key="2">
    <source>
        <dbReference type="EMBL" id="QBY65749.1"/>
    </source>
</evidence>
<protein>
    <submittedName>
        <fullName evidence="2">Uncharacterized protein</fullName>
    </submittedName>
</protein>
<reference evidence="1" key="3">
    <citation type="submission" date="2019-04" db="EMBL/GenBank/DDBJ databases">
        <authorList>
            <consortium name="NCBI Pathogen Detection Project"/>
        </authorList>
    </citation>
    <scope>NUCLEOTIDE SEQUENCE</scope>
    <source>
        <strain evidence="1">Salmonella enterica</strain>
    </source>
</reference>
<geneLocation type="plasmid" evidence="3">
    <name>psa20130280.1</name>
</geneLocation>
<reference evidence="1" key="1">
    <citation type="journal article" date="2018" name="Genome Biol.">
        <title>SKESA: strategic k-mer extension for scrupulous assemblies.</title>
        <authorList>
            <person name="Souvorov A."/>
            <person name="Agarwala R."/>
            <person name="Lipman D.J."/>
        </authorList>
    </citation>
    <scope>NUCLEOTIDE SEQUENCE</scope>
    <source>
        <strain evidence="1">Salmonella enterica</strain>
    </source>
</reference>
<dbReference type="RefSeq" id="WP_040214364.1">
    <property type="nucleotide sequence ID" value="NZ_CP038592.1"/>
</dbReference>
<dbReference type="Proteomes" id="UP000295223">
    <property type="component" value="Plasmid pSA20130280.1"/>
</dbReference>
<organism evidence="2 3">
    <name type="scientific">Salmonella senftenberg</name>
    <dbReference type="NCBI Taxonomy" id="28150"/>
    <lineage>
        <taxon>Bacteria</taxon>
        <taxon>Pseudomonadati</taxon>
        <taxon>Pseudomonadota</taxon>
        <taxon>Gammaproteobacteria</taxon>
        <taxon>Enterobacterales</taxon>
        <taxon>Enterobacteriaceae</taxon>
        <taxon>Salmonella</taxon>
    </lineage>
</organism>
<geneLocation type="plasmid" evidence="2">
    <name>pSA20130280.1</name>
</geneLocation>
<dbReference type="EMBL" id="CP038594">
    <property type="protein sequence ID" value="QBY65749.1"/>
    <property type="molecule type" value="Genomic_DNA"/>
</dbReference>
<dbReference type="EMBL" id="DAAQSU010000030">
    <property type="protein sequence ID" value="HAE0723580.1"/>
    <property type="molecule type" value="Genomic_DNA"/>
</dbReference>
<dbReference type="AlphaFoldDB" id="A0A4P7M0A6"/>
<evidence type="ECO:0000313" key="3">
    <source>
        <dbReference type="Proteomes" id="UP000295223"/>
    </source>
</evidence>
<dbReference type="GeneID" id="39752371"/>
<proteinExistence type="predicted"/>
<sequence>MNTEKYQTIEEKILTIYSGKAEKLAQRKSAVLKELITANNAKVIEELTRERMVIDKRLFVCKNILNSIRNASSKKNENFSNYVVVLSTEAARLNMLTPYTV</sequence>
<reference evidence="2 3" key="2">
    <citation type="submission" date="2019-04" db="EMBL/GenBank/DDBJ databases">
        <title>Development of a multi-locus typing scheme for an Enterobacteriaceae linear plasmid that mediates inter-species transfer of flagella.</title>
        <authorList>
            <person name="Robertson J."/>
            <person name="Lin J."/>
            <person name="Wren-Hedegus A."/>
            <person name="Arya G."/>
            <person name="Carrillo C."/>
            <person name="Nash J.H.E."/>
        </authorList>
    </citation>
    <scope>NUCLEOTIDE SEQUENCE [LARGE SCALE GENOMIC DNA]</scope>
    <source>
        <strain evidence="2 3">SA20130280</strain>
        <plasmid evidence="2">pSA20130280.1</plasmid>
        <plasmid evidence="3">psa20130280.1</plasmid>
    </source>
</reference>